<name>A0A0A9GZZ3_ARUDO</name>
<dbReference type="EMBL" id="GBRH01167336">
    <property type="protein sequence ID" value="JAE30560.1"/>
    <property type="molecule type" value="Transcribed_RNA"/>
</dbReference>
<protein>
    <submittedName>
        <fullName evidence="1">Uncharacterized protein</fullName>
    </submittedName>
</protein>
<sequence>MIIKMEKQHIIILKIRFFRLPNQINVEL</sequence>
<reference evidence="1" key="1">
    <citation type="submission" date="2014-09" db="EMBL/GenBank/DDBJ databases">
        <authorList>
            <person name="Magalhaes I.L.F."/>
            <person name="Oliveira U."/>
            <person name="Santos F.R."/>
            <person name="Vidigal T.H.D.A."/>
            <person name="Brescovit A.D."/>
            <person name="Santos A.J."/>
        </authorList>
    </citation>
    <scope>NUCLEOTIDE SEQUENCE</scope>
    <source>
        <tissue evidence="1">Shoot tissue taken approximately 20 cm above the soil surface</tissue>
    </source>
</reference>
<organism evidence="1">
    <name type="scientific">Arundo donax</name>
    <name type="common">Giant reed</name>
    <name type="synonym">Donax arundinaceus</name>
    <dbReference type="NCBI Taxonomy" id="35708"/>
    <lineage>
        <taxon>Eukaryota</taxon>
        <taxon>Viridiplantae</taxon>
        <taxon>Streptophyta</taxon>
        <taxon>Embryophyta</taxon>
        <taxon>Tracheophyta</taxon>
        <taxon>Spermatophyta</taxon>
        <taxon>Magnoliopsida</taxon>
        <taxon>Liliopsida</taxon>
        <taxon>Poales</taxon>
        <taxon>Poaceae</taxon>
        <taxon>PACMAD clade</taxon>
        <taxon>Arundinoideae</taxon>
        <taxon>Arundineae</taxon>
        <taxon>Arundo</taxon>
    </lineage>
</organism>
<evidence type="ECO:0000313" key="1">
    <source>
        <dbReference type="EMBL" id="JAE30560.1"/>
    </source>
</evidence>
<accession>A0A0A9GZZ3</accession>
<dbReference type="AlphaFoldDB" id="A0A0A9GZZ3"/>
<reference evidence="1" key="2">
    <citation type="journal article" date="2015" name="Data Brief">
        <title>Shoot transcriptome of the giant reed, Arundo donax.</title>
        <authorList>
            <person name="Barrero R.A."/>
            <person name="Guerrero F.D."/>
            <person name="Moolhuijzen P."/>
            <person name="Goolsby J.A."/>
            <person name="Tidwell J."/>
            <person name="Bellgard S.E."/>
            <person name="Bellgard M.I."/>
        </authorList>
    </citation>
    <scope>NUCLEOTIDE SEQUENCE</scope>
    <source>
        <tissue evidence="1">Shoot tissue taken approximately 20 cm above the soil surface</tissue>
    </source>
</reference>
<proteinExistence type="predicted"/>